<proteinExistence type="predicted"/>
<dbReference type="Proteomes" id="UP000298663">
    <property type="component" value="Unassembled WGS sequence"/>
</dbReference>
<protein>
    <submittedName>
        <fullName evidence="1">Uncharacterized protein</fullName>
    </submittedName>
</protein>
<comment type="caution">
    <text evidence="1">The sequence shown here is derived from an EMBL/GenBank/DDBJ whole genome shotgun (WGS) entry which is preliminary data.</text>
</comment>
<accession>A0A4V5ZX61</accession>
<keyword evidence="2" id="KW-1185">Reference proteome</keyword>
<evidence type="ECO:0000313" key="2">
    <source>
        <dbReference type="Proteomes" id="UP000298663"/>
    </source>
</evidence>
<organism evidence="1 2">
    <name type="scientific">Steinernema carpocapsae</name>
    <name type="common">Entomopathogenic nematode</name>
    <dbReference type="NCBI Taxonomy" id="34508"/>
    <lineage>
        <taxon>Eukaryota</taxon>
        <taxon>Metazoa</taxon>
        <taxon>Ecdysozoa</taxon>
        <taxon>Nematoda</taxon>
        <taxon>Chromadorea</taxon>
        <taxon>Rhabditida</taxon>
        <taxon>Tylenchina</taxon>
        <taxon>Panagrolaimomorpha</taxon>
        <taxon>Strongyloidoidea</taxon>
        <taxon>Steinernematidae</taxon>
        <taxon>Steinernema</taxon>
    </lineage>
</organism>
<sequence>MEMVAFSFVGSSNQTLVITVAVFLLPKSSLFAHFAASPFRRRRHLFFINLLESLVSWRSTLWVIITRAIDSDASLDRLQ</sequence>
<gene>
    <name evidence="1" type="ORF">L596_030011</name>
</gene>
<evidence type="ECO:0000313" key="1">
    <source>
        <dbReference type="EMBL" id="TKR58585.1"/>
    </source>
</evidence>
<reference evidence="1 2" key="1">
    <citation type="journal article" date="2015" name="Genome Biol.">
        <title>Comparative genomics of Steinernema reveals deeply conserved gene regulatory networks.</title>
        <authorList>
            <person name="Dillman A.R."/>
            <person name="Macchietto M."/>
            <person name="Porter C.F."/>
            <person name="Rogers A."/>
            <person name="Williams B."/>
            <person name="Antoshechkin I."/>
            <person name="Lee M.M."/>
            <person name="Goodwin Z."/>
            <person name="Lu X."/>
            <person name="Lewis E.E."/>
            <person name="Goodrich-Blair H."/>
            <person name="Stock S.P."/>
            <person name="Adams B.J."/>
            <person name="Sternberg P.W."/>
            <person name="Mortazavi A."/>
        </authorList>
    </citation>
    <scope>NUCLEOTIDE SEQUENCE [LARGE SCALE GENOMIC DNA]</scope>
    <source>
        <strain evidence="1 2">ALL</strain>
    </source>
</reference>
<dbReference type="EMBL" id="AZBU02000013">
    <property type="protein sequence ID" value="TKR58585.1"/>
    <property type="molecule type" value="Genomic_DNA"/>
</dbReference>
<dbReference type="AlphaFoldDB" id="A0A4V5ZX61"/>
<reference evidence="1 2" key="2">
    <citation type="journal article" date="2019" name="G3 (Bethesda)">
        <title>Hybrid Assembly of the Genome of the Entomopathogenic Nematode Steinernema carpocapsae Identifies the X-Chromosome.</title>
        <authorList>
            <person name="Serra L."/>
            <person name="Macchietto M."/>
            <person name="Macias-Munoz A."/>
            <person name="McGill C.J."/>
            <person name="Rodriguez I.M."/>
            <person name="Rodriguez B."/>
            <person name="Murad R."/>
            <person name="Mortazavi A."/>
        </authorList>
    </citation>
    <scope>NUCLEOTIDE SEQUENCE [LARGE SCALE GENOMIC DNA]</scope>
    <source>
        <strain evidence="1 2">ALL</strain>
    </source>
</reference>
<name>A0A4V5ZX61_STECR</name>